<evidence type="ECO:0000313" key="8">
    <source>
        <dbReference type="EMBL" id="KAK3056980.1"/>
    </source>
</evidence>
<feature type="compositionally biased region" description="Low complexity" evidence="5">
    <location>
        <begin position="199"/>
        <end position="209"/>
    </location>
</feature>
<accession>A0AAJ0GG97</accession>
<keyword evidence="4 6" id="KW-0472">Membrane</keyword>
<protein>
    <recommendedName>
        <fullName evidence="7">MARVEL domain-containing protein</fullName>
    </recommendedName>
</protein>
<feature type="region of interest" description="Disordered" evidence="5">
    <location>
        <begin position="162"/>
        <end position="225"/>
    </location>
</feature>
<comment type="caution">
    <text evidence="8">The sequence shown here is derived from an EMBL/GenBank/DDBJ whole genome shotgun (WGS) entry which is preliminary data.</text>
</comment>
<sequence>MSQAHMVELPKFYWGMKIAQLVLAVIVFALSCYEVAIYASSWAGFTVFTGLFTIGILVYYFVAVHSQPQIYNWIAFLVLECVAVIFWLVVWAIFAAALAVVYFVSTDYYYAKRSLDKRLTNGEFDAYNAITYAVLALGLIEWVLFCVTLGFLGKGIHNHRKAGRPMNAGGSSSSGWNTASKEEKHDMQPMPAGQSHYAPDQQQQQPVPQYNNGGYNAAEAPANRY</sequence>
<evidence type="ECO:0000256" key="6">
    <source>
        <dbReference type="SAM" id="Phobius"/>
    </source>
</evidence>
<dbReference type="GO" id="GO:0016020">
    <property type="term" value="C:membrane"/>
    <property type="evidence" value="ECO:0007669"/>
    <property type="project" value="UniProtKB-SubCell"/>
</dbReference>
<evidence type="ECO:0000256" key="5">
    <source>
        <dbReference type="SAM" id="MobiDB-lite"/>
    </source>
</evidence>
<proteinExistence type="predicted"/>
<name>A0AAJ0GG97_9PEZI</name>
<keyword evidence="2 6" id="KW-0812">Transmembrane</keyword>
<evidence type="ECO:0000256" key="3">
    <source>
        <dbReference type="ARBA" id="ARBA00022989"/>
    </source>
</evidence>
<dbReference type="InterPro" id="IPR008253">
    <property type="entry name" value="Marvel"/>
</dbReference>
<evidence type="ECO:0000259" key="7">
    <source>
        <dbReference type="Pfam" id="PF01284"/>
    </source>
</evidence>
<dbReference type="AlphaFoldDB" id="A0AAJ0GG97"/>
<keyword evidence="3 6" id="KW-1133">Transmembrane helix</keyword>
<dbReference type="Proteomes" id="UP001271007">
    <property type="component" value="Unassembled WGS sequence"/>
</dbReference>
<feature type="transmembrane region" description="Helical" evidence="6">
    <location>
        <begin position="42"/>
        <end position="62"/>
    </location>
</feature>
<feature type="compositionally biased region" description="Polar residues" evidence="5">
    <location>
        <begin position="169"/>
        <end position="179"/>
    </location>
</feature>
<evidence type="ECO:0000256" key="2">
    <source>
        <dbReference type="ARBA" id="ARBA00022692"/>
    </source>
</evidence>
<evidence type="ECO:0000313" key="9">
    <source>
        <dbReference type="Proteomes" id="UP001271007"/>
    </source>
</evidence>
<feature type="transmembrane region" description="Helical" evidence="6">
    <location>
        <begin position="74"/>
        <end position="104"/>
    </location>
</feature>
<feature type="domain" description="MARVEL" evidence="7">
    <location>
        <begin position="15"/>
        <end position="150"/>
    </location>
</feature>
<evidence type="ECO:0000256" key="4">
    <source>
        <dbReference type="ARBA" id="ARBA00023136"/>
    </source>
</evidence>
<dbReference type="Pfam" id="PF01284">
    <property type="entry name" value="MARVEL"/>
    <property type="match status" value="1"/>
</dbReference>
<organism evidence="8 9">
    <name type="scientific">Extremus antarcticus</name>
    <dbReference type="NCBI Taxonomy" id="702011"/>
    <lineage>
        <taxon>Eukaryota</taxon>
        <taxon>Fungi</taxon>
        <taxon>Dikarya</taxon>
        <taxon>Ascomycota</taxon>
        <taxon>Pezizomycotina</taxon>
        <taxon>Dothideomycetes</taxon>
        <taxon>Dothideomycetidae</taxon>
        <taxon>Mycosphaerellales</taxon>
        <taxon>Extremaceae</taxon>
        <taxon>Extremus</taxon>
    </lineage>
</organism>
<dbReference type="PANTHER" id="PTHR37451">
    <property type="entry name" value="MARVEL DOMAIN"/>
    <property type="match status" value="1"/>
</dbReference>
<feature type="transmembrane region" description="Helical" evidence="6">
    <location>
        <begin position="129"/>
        <end position="152"/>
    </location>
</feature>
<dbReference type="EMBL" id="JAWDJX010000004">
    <property type="protein sequence ID" value="KAK3056980.1"/>
    <property type="molecule type" value="Genomic_DNA"/>
</dbReference>
<evidence type="ECO:0000256" key="1">
    <source>
        <dbReference type="ARBA" id="ARBA00004141"/>
    </source>
</evidence>
<keyword evidence="9" id="KW-1185">Reference proteome</keyword>
<dbReference type="PANTHER" id="PTHR37451:SF4">
    <property type="entry name" value="MARVEL DOMAIN-CONTAINING PROTEIN"/>
    <property type="match status" value="1"/>
</dbReference>
<comment type="subcellular location">
    <subcellularLocation>
        <location evidence="1">Membrane</location>
        <topology evidence="1">Multi-pass membrane protein</topology>
    </subcellularLocation>
</comment>
<reference evidence="8" key="1">
    <citation type="submission" date="2023-04" db="EMBL/GenBank/DDBJ databases">
        <title>Black Yeasts Isolated from many extreme environments.</title>
        <authorList>
            <person name="Coleine C."/>
            <person name="Stajich J.E."/>
            <person name="Selbmann L."/>
        </authorList>
    </citation>
    <scope>NUCLEOTIDE SEQUENCE</scope>
    <source>
        <strain evidence="8">CCFEE 5312</strain>
    </source>
</reference>
<feature type="transmembrane region" description="Helical" evidence="6">
    <location>
        <begin position="12"/>
        <end position="36"/>
    </location>
</feature>
<gene>
    <name evidence="8" type="ORF">LTR09_002018</name>
</gene>